<gene>
    <name evidence="2" type="ORF">C1H46_015384</name>
</gene>
<feature type="compositionally biased region" description="Polar residues" evidence="1">
    <location>
        <begin position="45"/>
        <end position="64"/>
    </location>
</feature>
<feature type="region of interest" description="Disordered" evidence="1">
    <location>
        <begin position="45"/>
        <end position="86"/>
    </location>
</feature>
<organism evidence="2 3">
    <name type="scientific">Malus baccata</name>
    <name type="common">Siberian crab apple</name>
    <name type="synonym">Pyrus baccata</name>
    <dbReference type="NCBI Taxonomy" id="106549"/>
    <lineage>
        <taxon>Eukaryota</taxon>
        <taxon>Viridiplantae</taxon>
        <taxon>Streptophyta</taxon>
        <taxon>Embryophyta</taxon>
        <taxon>Tracheophyta</taxon>
        <taxon>Spermatophyta</taxon>
        <taxon>Magnoliopsida</taxon>
        <taxon>eudicotyledons</taxon>
        <taxon>Gunneridae</taxon>
        <taxon>Pentapetalae</taxon>
        <taxon>rosids</taxon>
        <taxon>fabids</taxon>
        <taxon>Rosales</taxon>
        <taxon>Rosaceae</taxon>
        <taxon>Amygdaloideae</taxon>
        <taxon>Maleae</taxon>
        <taxon>Malus</taxon>
    </lineage>
</organism>
<evidence type="ECO:0000313" key="2">
    <source>
        <dbReference type="EMBL" id="TQD99017.1"/>
    </source>
</evidence>
<name>A0A540MJQ1_MALBA</name>
<dbReference type="Proteomes" id="UP000315295">
    <property type="component" value="Unassembled WGS sequence"/>
</dbReference>
<comment type="caution">
    <text evidence="2">The sequence shown here is derived from an EMBL/GenBank/DDBJ whole genome shotgun (WGS) entry which is preliminary data.</text>
</comment>
<dbReference type="AlphaFoldDB" id="A0A540MJQ1"/>
<accession>A0A540MJQ1</accession>
<evidence type="ECO:0000256" key="1">
    <source>
        <dbReference type="SAM" id="MobiDB-lite"/>
    </source>
</evidence>
<protein>
    <submittedName>
        <fullName evidence="2">Uncharacterized protein</fullName>
    </submittedName>
</protein>
<evidence type="ECO:0000313" key="3">
    <source>
        <dbReference type="Proteomes" id="UP000315295"/>
    </source>
</evidence>
<keyword evidence="3" id="KW-1185">Reference proteome</keyword>
<proteinExistence type="predicted"/>
<dbReference type="EMBL" id="VIEB01000244">
    <property type="protein sequence ID" value="TQD99017.1"/>
    <property type="molecule type" value="Genomic_DNA"/>
</dbReference>
<sequence>MFDGILNHQEQDSYVPFLAQNLNMIDMFSARFTNIMHNVIYEMPTSNTSNRRISQSQKPNSNAGKQFIPDATPNNKLKPNERKIFK</sequence>
<reference evidence="2 3" key="1">
    <citation type="journal article" date="2019" name="G3 (Bethesda)">
        <title>Sequencing of a Wild Apple (Malus baccata) Genome Unravels the Differences Between Cultivated and Wild Apple Species Regarding Disease Resistance and Cold Tolerance.</title>
        <authorList>
            <person name="Chen X."/>
        </authorList>
    </citation>
    <scope>NUCLEOTIDE SEQUENCE [LARGE SCALE GENOMIC DNA]</scope>
    <source>
        <strain evidence="3">cv. Shandingzi</strain>
        <tissue evidence="2">Leaves</tissue>
    </source>
</reference>